<comment type="caution">
    <text evidence="2">The sequence shown here is derived from an EMBL/GenBank/DDBJ whole genome shotgun (WGS) entry which is preliminary data.</text>
</comment>
<feature type="region of interest" description="Disordered" evidence="1">
    <location>
        <begin position="183"/>
        <end position="209"/>
    </location>
</feature>
<organism evidence="2 3">
    <name type="scientific">Rhodococcus zopfii</name>
    <dbReference type="NCBI Taxonomy" id="43772"/>
    <lineage>
        <taxon>Bacteria</taxon>
        <taxon>Bacillati</taxon>
        <taxon>Actinomycetota</taxon>
        <taxon>Actinomycetes</taxon>
        <taxon>Mycobacteriales</taxon>
        <taxon>Nocardiaceae</taxon>
        <taxon>Rhodococcus</taxon>
    </lineage>
</organism>
<evidence type="ECO:0008006" key="4">
    <source>
        <dbReference type="Google" id="ProtNLM"/>
    </source>
</evidence>
<keyword evidence="3" id="KW-1185">Reference proteome</keyword>
<sequence>MAASTDPFGIDLSALDNVSGAGSAPTPAVSVPIPAEPLSAPVASEPGQSSSSLGSVADQLHSVEPPSATGHTAAPDSPNAQDQIHTGYGTVDAPRDGALSSTTVTADGVDLTANDLNGDGVVESVDVELADGNRVVYADTDLDGSFDTVRYETTDFRTYQVESDTDGDGQIDTVITFDEDYTPTVSIDTDGDGLADESYTSENGVVDPA</sequence>
<dbReference type="EMBL" id="WBMO01000005">
    <property type="protein sequence ID" value="MDV2477786.1"/>
    <property type="molecule type" value="Genomic_DNA"/>
</dbReference>
<evidence type="ECO:0000313" key="2">
    <source>
        <dbReference type="EMBL" id="MDV2477786.1"/>
    </source>
</evidence>
<accession>A0ABU3WUV8</accession>
<name>A0ABU3WUV8_9NOCA</name>
<dbReference type="Proteomes" id="UP001275440">
    <property type="component" value="Unassembled WGS sequence"/>
</dbReference>
<protein>
    <recommendedName>
        <fullName evidence="4">EF-hand domain-containing protein</fullName>
    </recommendedName>
</protein>
<evidence type="ECO:0000313" key="3">
    <source>
        <dbReference type="Proteomes" id="UP001275440"/>
    </source>
</evidence>
<evidence type="ECO:0000256" key="1">
    <source>
        <dbReference type="SAM" id="MobiDB-lite"/>
    </source>
</evidence>
<feature type="compositionally biased region" description="Low complexity" evidence="1">
    <location>
        <begin position="44"/>
        <end position="55"/>
    </location>
</feature>
<gene>
    <name evidence="2" type="ORF">F8M49_24690</name>
</gene>
<reference evidence="2 3" key="1">
    <citation type="submission" date="2019-10" db="EMBL/GenBank/DDBJ databases">
        <title>Draft Genome Assembly of Rhodococcus zopfii DSM44189.</title>
        <authorList>
            <person name="Sutton J.M."/>
            <person name="Akob D.M."/>
            <person name="Bushman T.J."/>
        </authorList>
    </citation>
    <scope>NUCLEOTIDE SEQUENCE [LARGE SCALE GENOMIC DNA]</scope>
    <source>
        <strain evidence="2 3">DSM 44189</strain>
    </source>
</reference>
<proteinExistence type="predicted"/>
<feature type="region of interest" description="Disordered" evidence="1">
    <location>
        <begin position="1"/>
        <end position="106"/>
    </location>
</feature>